<dbReference type="PANTHER" id="PTHR11145:SF19">
    <property type="entry name" value="BTB DOMAIN-CONTAINING PROTEIN-RELATED"/>
    <property type="match status" value="1"/>
</dbReference>
<dbReference type="AlphaFoldDB" id="A8WPU3"/>
<reference evidence="2 3" key="2">
    <citation type="journal article" date="2011" name="PLoS Genet.">
        <title>Caenorhabditis briggsae recombinant inbred line genotypes reveal inter-strain incompatibility and the evolution of recombination.</title>
        <authorList>
            <person name="Ross J.A."/>
            <person name="Koboldt D.C."/>
            <person name="Staisch J.E."/>
            <person name="Chamberlin H.M."/>
            <person name="Gupta B.P."/>
            <person name="Miller R.D."/>
            <person name="Baird S.E."/>
            <person name="Haag E.S."/>
        </authorList>
    </citation>
    <scope>NUCLEOTIDE SEQUENCE [LARGE SCALE GENOMIC DNA]</scope>
    <source>
        <strain evidence="2 3">AF16</strain>
    </source>
</reference>
<dbReference type="PANTHER" id="PTHR11145">
    <property type="entry name" value="BTB/POZ DOMAIN-CONTAINING ADAPTER FOR CUL3-MEDIATED RHOA DEGRADATION PROTEIN FAMILY MEMBER"/>
    <property type="match status" value="1"/>
</dbReference>
<dbReference type="Proteomes" id="UP000008549">
    <property type="component" value="Unassembled WGS sequence"/>
</dbReference>
<dbReference type="InParanoid" id="A8WPU3"/>
<dbReference type="KEGG" id="cbr:CBG_01205"/>
<evidence type="ECO:0000313" key="2">
    <source>
        <dbReference type="EMBL" id="CAP22500.2"/>
    </source>
</evidence>
<dbReference type="Pfam" id="PF02214">
    <property type="entry name" value="BTB_2"/>
    <property type="match status" value="2"/>
</dbReference>
<reference evidence="2 3" key="1">
    <citation type="journal article" date="2003" name="PLoS Biol.">
        <title>The genome sequence of Caenorhabditis briggsae: a platform for comparative genomics.</title>
        <authorList>
            <person name="Stein L.D."/>
            <person name="Bao Z."/>
            <person name="Blasiar D."/>
            <person name="Blumenthal T."/>
            <person name="Brent M.R."/>
            <person name="Chen N."/>
            <person name="Chinwalla A."/>
            <person name="Clarke L."/>
            <person name="Clee C."/>
            <person name="Coghlan A."/>
            <person name="Coulson A."/>
            <person name="D'Eustachio P."/>
            <person name="Fitch D.H."/>
            <person name="Fulton L.A."/>
            <person name="Fulton R.E."/>
            <person name="Griffiths-Jones S."/>
            <person name="Harris T.W."/>
            <person name="Hillier L.W."/>
            <person name="Kamath R."/>
            <person name="Kuwabara P.E."/>
            <person name="Mardis E.R."/>
            <person name="Marra M.A."/>
            <person name="Miner T.L."/>
            <person name="Minx P."/>
            <person name="Mullikin J.C."/>
            <person name="Plumb R.W."/>
            <person name="Rogers J."/>
            <person name="Schein J.E."/>
            <person name="Sohrmann M."/>
            <person name="Spieth J."/>
            <person name="Stajich J.E."/>
            <person name="Wei C."/>
            <person name="Willey D."/>
            <person name="Wilson R.K."/>
            <person name="Durbin R."/>
            <person name="Waterston R.H."/>
        </authorList>
    </citation>
    <scope>NUCLEOTIDE SEQUENCE [LARGE SCALE GENOMIC DNA]</scope>
    <source>
        <strain evidence="2 3">AF16</strain>
    </source>
</reference>
<keyword evidence="3" id="KW-1185">Reference proteome</keyword>
<evidence type="ECO:0000259" key="1">
    <source>
        <dbReference type="Pfam" id="PF02214"/>
    </source>
</evidence>
<dbReference type="InterPro" id="IPR003131">
    <property type="entry name" value="T1-type_BTB"/>
</dbReference>
<dbReference type="GeneID" id="8577968"/>
<feature type="domain" description="Potassium channel tetramerisation-type BTB" evidence="1">
    <location>
        <begin position="80"/>
        <end position="118"/>
    </location>
</feature>
<sequence>MSEALFFKLRNPRSQNSTDSSKRCCQRRVRSDFHRSRPKHFRVILNFMRDGHVDLQKYSEDVTEIQKEAEYYFKMLDEIVKIDVGGYVFKTFKSTLEKSDGFFKQMLKATSKAMFDESLSIRNFIKKTYKKQQSNVQESSRNYENLFFVERPTGTRTI</sequence>
<dbReference type="CTD" id="8577968"/>
<feature type="domain" description="Potassium channel tetramerisation-type BTB" evidence="1">
    <location>
        <begin position="33"/>
        <end position="72"/>
    </location>
</feature>
<dbReference type="HOGENOM" id="CLU_1670922_0_0_1"/>
<dbReference type="InterPro" id="IPR011333">
    <property type="entry name" value="SKP1/BTB/POZ_sf"/>
</dbReference>
<dbReference type="EMBL" id="HE601256">
    <property type="protein sequence ID" value="CAP22500.2"/>
    <property type="molecule type" value="Genomic_DNA"/>
</dbReference>
<dbReference type="SUPFAM" id="SSF54695">
    <property type="entry name" value="POZ domain"/>
    <property type="match status" value="2"/>
</dbReference>
<accession>A8WPU3</accession>
<evidence type="ECO:0000313" key="3">
    <source>
        <dbReference type="Proteomes" id="UP000008549"/>
    </source>
</evidence>
<dbReference type="Gene3D" id="3.30.710.10">
    <property type="entry name" value="Potassium Channel Kv1.1, Chain A"/>
    <property type="match status" value="2"/>
</dbReference>
<proteinExistence type="predicted"/>
<dbReference type="RefSeq" id="XP_045091769.1">
    <property type="nucleotide sequence ID" value="XM_045236969.1"/>
</dbReference>
<organism evidence="2 3">
    <name type="scientific">Caenorhabditis briggsae</name>
    <dbReference type="NCBI Taxonomy" id="6238"/>
    <lineage>
        <taxon>Eukaryota</taxon>
        <taxon>Metazoa</taxon>
        <taxon>Ecdysozoa</taxon>
        <taxon>Nematoda</taxon>
        <taxon>Chromadorea</taxon>
        <taxon>Rhabditida</taxon>
        <taxon>Rhabditina</taxon>
        <taxon>Rhabditomorpha</taxon>
        <taxon>Rhabditoidea</taxon>
        <taxon>Rhabditidae</taxon>
        <taxon>Peloderinae</taxon>
        <taxon>Caenorhabditis</taxon>
    </lineage>
</organism>
<dbReference type="GO" id="GO:0051260">
    <property type="term" value="P:protein homooligomerization"/>
    <property type="evidence" value="ECO:0007669"/>
    <property type="project" value="InterPro"/>
</dbReference>
<dbReference type="InterPro" id="IPR045068">
    <property type="entry name" value="BACURD1-3"/>
</dbReference>
<gene>
    <name evidence="2" type="ORF">CBG01205</name>
    <name evidence="2" type="ORF">CBG_01205</name>
</gene>
<protein>
    <submittedName>
        <fullName evidence="2">Protein CBG01205</fullName>
    </submittedName>
</protein>
<name>A8WPU3_CAEBR</name>